<gene>
    <name evidence="1" type="ORF">BJ998_000443</name>
</gene>
<sequence length="63" mass="6974">MPRPTVIRCPRWPTEAGIRWGAVIACLQLGDADAAERWFTAVAPDYVEADVLRRTSACGRRSS</sequence>
<keyword evidence="2" id="KW-1185">Reference proteome</keyword>
<name>A0A7W9KAX8_9PSEU</name>
<accession>A0A7W9KAX8</accession>
<proteinExistence type="predicted"/>
<organism evidence="1 2">
    <name type="scientific">Kutzneria kofuensis</name>
    <dbReference type="NCBI Taxonomy" id="103725"/>
    <lineage>
        <taxon>Bacteria</taxon>
        <taxon>Bacillati</taxon>
        <taxon>Actinomycetota</taxon>
        <taxon>Actinomycetes</taxon>
        <taxon>Pseudonocardiales</taxon>
        <taxon>Pseudonocardiaceae</taxon>
        <taxon>Kutzneria</taxon>
    </lineage>
</organism>
<dbReference type="AlphaFoldDB" id="A0A7W9KAX8"/>
<protein>
    <submittedName>
        <fullName evidence="1">Uncharacterized protein</fullName>
    </submittedName>
</protein>
<dbReference type="RefSeq" id="WP_184858006.1">
    <property type="nucleotide sequence ID" value="NZ_BAAAWY010000037.1"/>
</dbReference>
<comment type="caution">
    <text evidence="1">The sequence shown here is derived from an EMBL/GenBank/DDBJ whole genome shotgun (WGS) entry which is preliminary data.</text>
</comment>
<evidence type="ECO:0000313" key="2">
    <source>
        <dbReference type="Proteomes" id="UP000585638"/>
    </source>
</evidence>
<dbReference type="Proteomes" id="UP000585638">
    <property type="component" value="Unassembled WGS sequence"/>
</dbReference>
<dbReference type="EMBL" id="JACHIR010000001">
    <property type="protein sequence ID" value="MBB5889247.1"/>
    <property type="molecule type" value="Genomic_DNA"/>
</dbReference>
<evidence type="ECO:0000313" key="1">
    <source>
        <dbReference type="EMBL" id="MBB5889247.1"/>
    </source>
</evidence>
<reference evidence="1 2" key="1">
    <citation type="submission" date="2020-08" db="EMBL/GenBank/DDBJ databases">
        <title>Sequencing the genomes of 1000 actinobacteria strains.</title>
        <authorList>
            <person name="Klenk H.-P."/>
        </authorList>
    </citation>
    <scope>NUCLEOTIDE SEQUENCE [LARGE SCALE GENOMIC DNA]</scope>
    <source>
        <strain evidence="1 2">DSM 43851</strain>
    </source>
</reference>